<dbReference type="STRING" id="1797460.A3E73_02885"/>
<feature type="transmembrane region" description="Helical" evidence="1">
    <location>
        <begin position="32"/>
        <end position="55"/>
    </location>
</feature>
<feature type="transmembrane region" description="Helical" evidence="1">
    <location>
        <begin position="67"/>
        <end position="87"/>
    </location>
</feature>
<keyword evidence="1" id="KW-0812">Transmembrane</keyword>
<name>A0A1F5DN83_9BACT</name>
<dbReference type="Proteomes" id="UP000176791">
    <property type="component" value="Unassembled WGS sequence"/>
</dbReference>
<keyword evidence="1" id="KW-0472">Membrane</keyword>
<evidence type="ECO:0008006" key="4">
    <source>
        <dbReference type="Google" id="ProtNLM"/>
    </source>
</evidence>
<proteinExistence type="predicted"/>
<accession>A0A1F5DN83</accession>
<protein>
    <recommendedName>
        <fullName evidence="4">YggT family protein</fullName>
    </recommendedName>
</protein>
<sequence>MFRTYQVIWYILGIVEVVLAFRVLLKLLGANALSGFTSFIYAISNPFALPFAGILGTTRSSGIVLEWSTLIAMAVYAVAAYGIVAFFQLVKPTNKEEVEQTVDNQ</sequence>
<comment type="caution">
    <text evidence="2">The sequence shown here is derived from an EMBL/GenBank/DDBJ whole genome shotgun (WGS) entry which is preliminary data.</text>
</comment>
<evidence type="ECO:0000256" key="1">
    <source>
        <dbReference type="SAM" id="Phobius"/>
    </source>
</evidence>
<organism evidence="2 3">
    <name type="scientific">Candidatus Beckwithbacteria bacterium RIFCSPHIGHO2_12_FULL_47_17</name>
    <dbReference type="NCBI Taxonomy" id="1797460"/>
    <lineage>
        <taxon>Bacteria</taxon>
        <taxon>Candidatus Beckwithiibacteriota</taxon>
    </lineage>
</organism>
<evidence type="ECO:0000313" key="3">
    <source>
        <dbReference type="Proteomes" id="UP000176791"/>
    </source>
</evidence>
<gene>
    <name evidence="2" type="ORF">A3E73_02885</name>
</gene>
<dbReference type="AlphaFoldDB" id="A0A1F5DN83"/>
<keyword evidence="1" id="KW-1133">Transmembrane helix</keyword>
<dbReference type="EMBL" id="MEZN01000013">
    <property type="protein sequence ID" value="OGD56575.1"/>
    <property type="molecule type" value="Genomic_DNA"/>
</dbReference>
<evidence type="ECO:0000313" key="2">
    <source>
        <dbReference type="EMBL" id="OGD56575.1"/>
    </source>
</evidence>
<feature type="transmembrane region" description="Helical" evidence="1">
    <location>
        <begin position="6"/>
        <end position="25"/>
    </location>
</feature>
<reference evidence="2 3" key="1">
    <citation type="journal article" date="2016" name="Nat. Commun.">
        <title>Thousands of microbial genomes shed light on interconnected biogeochemical processes in an aquifer system.</title>
        <authorList>
            <person name="Anantharaman K."/>
            <person name="Brown C.T."/>
            <person name="Hug L.A."/>
            <person name="Sharon I."/>
            <person name="Castelle C.J."/>
            <person name="Probst A.J."/>
            <person name="Thomas B.C."/>
            <person name="Singh A."/>
            <person name="Wilkins M.J."/>
            <person name="Karaoz U."/>
            <person name="Brodie E.L."/>
            <person name="Williams K.H."/>
            <person name="Hubbard S.S."/>
            <person name="Banfield J.F."/>
        </authorList>
    </citation>
    <scope>NUCLEOTIDE SEQUENCE [LARGE SCALE GENOMIC DNA]</scope>
</reference>